<keyword evidence="1" id="KW-0863">Zinc-finger</keyword>
<dbReference type="Gene3D" id="3.30.40.10">
    <property type="entry name" value="Zinc/RING finger domain, C3HC4 (zinc finger)"/>
    <property type="match status" value="1"/>
</dbReference>
<sequence length="235" mass="27068">MESRQATWTAKRESNPTRWIINYESKTQAIDSKASGSFSLRIRGIERTLIRSPSGRESLLEQRNIDMKDAGEAIVSEIPSAFLDEEETCNRYVSNVLSKAKMNKNWIQDHVVPNISKDAINMSSLHGKEEGFIVEAEAEIVKETSLNNWVCINDYDSEGRRKPIEQDCAICLEELSSNKKIIMKLPCSHNFHRDCVLSWLSRKHSCPSCRDDINNPRPKRKLSSKMLWVKRRKQN</sequence>
<keyword evidence="1" id="KW-0862">Zinc</keyword>
<dbReference type="PANTHER" id="PTHR22765:SF448">
    <property type="entry name" value="GB|AAD18119.1-RELATED"/>
    <property type="match status" value="1"/>
</dbReference>
<dbReference type="InterPro" id="IPR051826">
    <property type="entry name" value="E3_ubiquitin-ligase_domain"/>
</dbReference>
<dbReference type="EMBL" id="CABITT030000006">
    <property type="protein sequence ID" value="VVB09523.1"/>
    <property type="molecule type" value="Genomic_DNA"/>
</dbReference>
<evidence type="ECO:0000313" key="4">
    <source>
        <dbReference type="Proteomes" id="UP000489600"/>
    </source>
</evidence>
<accession>A0A565C781</accession>
<dbReference type="CDD" id="cd16454">
    <property type="entry name" value="RING-H2_PA-TM-RING"/>
    <property type="match status" value="1"/>
</dbReference>
<dbReference type="OrthoDB" id="4348522at2759"/>
<dbReference type="Pfam" id="PF13639">
    <property type="entry name" value="zf-RING_2"/>
    <property type="match status" value="1"/>
</dbReference>
<organism evidence="3 4">
    <name type="scientific">Arabis nemorensis</name>
    <dbReference type="NCBI Taxonomy" id="586526"/>
    <lineage>
        <taxon>Eukaryota</taxon>
        <taxon>Viridiplantae</taxon>
        <taxon>Streptophyta</taxon>
        <taxon>Embryophyta</taxon>
        <taxon>Tracheophyta</taxon>
        <taxon>Spermatophyta</taxon>
        <taxon>Magnoliopsida</taxon>
        <taxon>eudicotyledons</taxon>
        <taxon>Gunneridae</taxon>
        <taxon>Pentapetalae</taxon>
        <taxon>rosids</taxon>
        <taxon>malvids</taxon>
        <taxon>Brassicales</taxon>
        <taxon>Brassicaceae</taxon>
        <taxon>Arabideae</taxon>
        <taxon>Arabis</taxon>
    </lineage>
</organism>
<reference evidence="3" key="1">
    <citation type="submission" date="2019-07" db="EMBL/GenBank/DDBJ databases">
        <authorList>
            <person name="Dittberner H."/>
        </authorList>
    </citation>
    <scope>NUCLEOTIDE SEQUENCE [LARGE SCALE GENOMIC DNA]</scope>
</reference>
<dbReference type="SUPFAM" id="SSF57850">
    <property type="entry name" value="RING/U-box"/>
    <property type="match status" value="1"/>
</dbReference>
<comment type="caution">
    <text evidence="3">The sequence shown here is derived from an EMBL/GenBank/DDBJ whole genome shotgun (WGS) entry which is preliminary data.</text>
</comment>
<evidence type="ECO:0000313" key="3">
    <source>
        <dbReference type="EMBL" id="VVB09523.1"/>
    </source>
</evidence>
<feature type="domain" description="RING-type" evidence="2">
    <location>
        <begin position="168"/>
        <end position="210"/>
    </location>
</feature>
<dbReference type="GO" id="GO:0006511">
    <property type="term" value="P:ubiquitin-dependent protein catabolic process"/>
    <property type="evidence" value="ECO:0007669"/>
    <property type="project" value="TreeGrafter"/>
</dbReference>
<name>A0A565C781_9BRAS</name>
<evidence type="ECO:0000259" key="2">
    <source>
        <dbReference type="PROSITE" id="PS50089"/>
    </source>
</evidence>
<keyword evidence="4" id="KW-1185">Reference proteome</keyword>
<dbReference type="PROSITE" id="PS50089">
    <property type="entry name" value="ZF_RING_2"/>
    <property type="match status" value="1"/>
</dbReference>
<evidence type="ECO:0000256" key="1">
    <source>
        <dbReference type="PROSITE-ProRule" id="PRU00175"/>
    </source>
</evidence>
<dbReference type="SMART" id="SM00184">
    <property type="entry name" value="RING"/>
    <property type="match status" value="1"/>
</dbReference>
<dbReference type="AlphaFoldDB" id="A0A565C781"/>
<gene>
    <name evidence="3" type="ORF">ANE_LOCUS19967</name>
</gene>
<dbReference type="InterPro" id="IPR013083">
    <property type="entry name" value="Znf_RING/FYVE/PHD"/>
</dbReference>
<protein>
    <recommendedName>
        <fullName evidence="2">RING-type domain-containing protein</fullName>
    </recommendedName>
</protein>
<keyword evidence="1" id="KW-0479">Metal-binding</keyword>
<dbReference type="GO" id="GO:0008270">
    <property type="term" value="F:zinc ion binding"/>
    <property type="evidence" value="ECO:0007669"/>
    <property type="project" value="UniProtKB-KW"/>
</dbReference>
<dbReference type="Proteomes" id="UP000489600">
    <property type="component" value="Unassembled WGS sequence"/>
</dbReference>
<dbReference type="InterPro" id="IPR001841">
    <property type="entry name" value="Znf_RING"/>
</dbReference>
<proteinExistence type="predicted"/>
<dbReference type="PANTHER" id="PTHR22765">
    <property type="entry name" value="RING FINGER AND PROTEASE ASSOCIATED DOMAIN-CONTAINING"/>
    <property type="match status" value="1"/>
</dbReference>
<dbReference type="GO" id="GO:0061630">
    <property type="term" value="F:ubiquitin protein ligase activity"/>
    <property type="evidence" value="ECO:0007669"/>
    <property type="project" value="TreeGrafter"/>
</dbReference>